<reference evidence="1 2" key="1">
    <citation type="submission" date="2024-05" db="EMBL/GenBank/DDBJ databases">
        <title>Genome sequencing and assembly of Indian major carp, Cirrhinus mrigala (Hamilton, 1822).</title>
        <authorList>
            <person name="Mohindra V."/>
            <person name="Chowdhury L.M."/>
            <person name="Lal K."/>
            <person name="Jena J.K."/>
        </authorList>
    </citation>
    <scope>NUCLEOTIDE SEQUENCE [LARGE SCALE GENOMIC DNA]</scope>
    <source>
        <strain evidence="1">CM1030</strain>
        <tissue evidence="1">Blood</tissue>
    </source>
</reference>
<comment type="caution">
    <text evidence="1">The sequence shown here is derived from an EMBL/GenBank/DDBJ whole genome shotgun (WGS) entry which is preliminary data.</text>
</comment>
<evidence type="ECO:0000313" key="1">
    <source>
        <dbReference type="EMBL" id="KAL0193402.1"/>
    </source>
</evidence>
<proteinExistence type="predicted"/>
<protein>
    <submittedName>
        <fullName evidence="1">Uncharacterized protein</fullName>
    </submittedName>
</protein>
<sequence>MVLAVWTVPEWLTFPIYGNVVNVLESDVPASAPGRMLTEDELSLYNGEKNSKGLFLTLKRGGNITALAAVIISLQ</sequence>
<feature type="non-terminal residue" evidence="1">
    <location>
        <position position="75"/>
    </location>
</feature>
<dbReference type="AlphaFoldDB" id="A0ABD0R4E9"/>
<organism evidence="1 2">
    <name type="scientific">Cirrhinus mrigala</name>
    <name type="common">Mrigala</name>
    <dbReference type="NCBI Taxonomy" id="683832"/>
    <lineage>
        <taxon>Eukaryota</taxon>
        <taxon>Metazoa</taxon>
        <taxon>Chordata</taxon>
        <taxon>Craniata</taxon>
        <taxon>Vertebrata</taxon>
        <taxon>Euteleostomi</taxon>
        <taxon>Actinopterygii</taxon>
        <taxon>Neopterygii</taxon>
        <taxon>Teleostei</taxon>
        <taxon>Ostariophysi</taxon>
        <taxon>Cypriniformes</taxon>
        <taxon>Cyprinidae</taxon>
        <taxon>Labeoninae</taxon>
        <taxon>Labeonini</taxon>
        <taxon>Cirrhinus</taxon>
    </lineage>
</organism>
<evidence type="ECO:0000313" key="2">
    <source>
        <dbReference type="Proteomes" id="UP001529510"/>
    </source>
</evidence>
<gene>
    <name evidence="1" type="ORF">M9458_011698</name>
</gene>
<keyword evidence="2" id="KW-1185">Reference proteome</keyword>
<accession>A0ABD0R4E9</accession>
<name>A0ABD0R4E9_CIRMR</name>
<dbReference type="EMBL" id="JAMKFB020000005">
    <property type="protein sequence ID" value="KAL0193402.1"/>
    <property type="molecule type" value="Genomic_DNA"/>
</dbReference>
<dbReference type="Proteomes" id="UP001529510">
    <property type="component" value="Unassembled WGS sequence"/>
</dbReference>